<dbReference type="GO" id="GO:0005829">
    <property type="term" value="C:cytosol"/>
    <property type="evidence" value="ECO:0007669"/>
    <property type="project" value="TreeGrafter"/>
</dbReference>
<evidence type="ECO:0000259" key="7">
    <source>
        <dbReference type="Pfam" id="PF03358"/>
    </source>
</evidence>
<dbReference type="InterPro" id="IPR005025">
    <property type="entry name" value="FMN_Rdtase-like_dom"/>
</dbReference>
<organism evidence="8 9">
    <name type="scientific">Jeotgalicoccus meleagridis</name>
    <dbReference type="NCBI Taxonomy" id="2759181"/>
    <lineage>
        <taxon>Bacteria</taxon>
        <taxon>Bacillati</taxon>
        <taxon>Bacillota</taxon>
        <taxon>Bacilli</taxon>
        <taxon>Bacillales</taxon>
        <taxon>Staphylococcaceae</taxon>
        <taxon>Jeotgalicoccus</taxon>
    </lineage>
</organism>
<evidence type="ECO:0000256" key="4">
    <source>
        <dbReference type="ARBA" id="ARBA00022643"/>
    </source>
</evidence>
<evidence type="ECO:0000313" key="9">
    <source>
        <dbReference type="Proteomes" id="UP000589351"/>
    </source>
</evidence>
<dbReference type="InterPro" id="IPR050712">
    <property type="entry name" value="NAD(P)H-dep_reductase"/>
</dbReference>
<dbReference type="GO" id="GO:0016491">
    <property type="term" value="F:oxidoreductase activity"/>
    <property type="evidence" value="ECO:0007669"/>
    <property type="project" value="InterPro"/>
</dbReference>
<protein>
    <recommendedName>
        <fullName evidence="3">FMN-dependent NADPH-azoreductase</fullName>
    </recommendedName>
    <alternativeName>
        <fullName evidence="6">NADPH-dependent flavo-azoreductase</fullName>
    </alternativeName>
    <alternativeName>
        <fullName evidence="5">NADPH-flavin azoreductase</fullName>
    </alternativeName>
</protein>
<dbReference type="Pfam" id="PF03358">
    <property type="entry name" value="FMN_red"/>
    <property type="match status" value="1"/>
</dbReference>
<dbReference type="PANTHER" id="PTHR30543:SF21">
    <property type="entry name" value="NAD(P)H-DEPENDENT FMN REDUCTASE LOT6"/>
    <property type="match status" value="1"/>
</dbReference>
<accession>A0A6V7RCU8</accession>
<comment type="similarity">
    <text evidence="1">Belongs to the azoreductase type 2 family.</text>
</comment>
<dbReference type="AlphaFoldDB" id="A0A6V7RCU8"/>
<evidence type="ECO:0000256" key="6">
    <source>
        <dbReference type="ARBA" id="ARBA00032807"/>
    </source>
</evidence>
<keyword evidence="4" id="KW-0285">Flavoprotein</keyword>
<feature type="domain" description="NADPH-dependent FMN reductase-like" evidence="7">
    <location>
        <begin position="2"/>
        <end position="146"/>
    </location>
</feature>
<sequence>MTKIGIITGSVREGRVNLQVAEWVKELADKLNIDDAEFEIVDIKDYELPLFNEAMPPAMANKQYTSEDINRWSQKVDSLDGFIFITPEYNKSTSTVLKSQIDYLGPEFGNKPAGIVGYGSTLGVAATQSLRQILANFNVATVGPFGAFSLFTDFENMSTFKPAEVHTATIEAVVTTTANWAKAFKTIR</sequence>
<evidence type="ECO:0000256" key="2">
    <source>
        <dbReference type="ARBA" id="ARBA00011881"/>
    </source>
</evidence>
<dbReference type="Proteomes" id="UP000589351">
    <property type="component" value="Unassembled WGS sequence"/>
</dbReference>
<keyword evidence="4" id="KW-0288">FMN</keyword>
<evidence type="ECO:0000256" key="5">
    <source>
        <dbReference type="ARBA" id="ARBA00031831"/>
    </source>
</evidence>
<dbReference type="SUPFAM" id="SSF52218">
    <property type="entry name" value="Flavoproteins"/>
    <property type="match status" value="1"/>
</dbReference>
<dbReference type="Gene3D" id="3.40.50.360">
    <property type="match status" value="1"/>
</dbReference>
<keyword evidence="9" id="KW-1185">Reference proteome</keyword>
<evidence type="ECO:0000313" key="8">
    <source>
        <dbReference type="EMBL" id="CAD2074621.1"/>
    </source>
</evidence>
<dbReference type="RefSeq" id="WP_185125272.1">
    <property type="nucleotide sequence ID" value="NZ_CAJEWD010000004.1"/>
</dbReference>
<comment type="subunit">
    <text evidence="2">Homotetramer.</text>
</comment>
<proteinExistence type="inferred from homology"/>
<evidence type="ECO:0000256" key="3">
    <source>
        <dbReference type="ARBA" id="ARBA00016393"/>
    </source>
</evidence>
<gene>
    <name evidence="8" type="ORF">JEODO184_00744</name>
</gene>
<comment type="caution">
    <text evidence="8">The sequence shown here is derived from an EMBL/GenBank/DDBJ whole genome shotgun (WGS) entry which is preliminary data.</text>
</comment>
<dbReference type="EMBL" id="CAJEWD010000004">
    <property type="protein sequence ID" value="CAD2074621.1"/>
    <property type="molecule type" value="Genomic_DNA"/>
</dbReference>
<dbReference type="InterPro" id="IPR029039">
    <property type="entry name" value="Flavoprotein-like_sf"/>
</dbReference>
<dbReference type="GO" id="GO:0010181">
    <property type="term" value="F:FMN binding"/>
    <property type="evidence" value="ECO:0007669"/>
    <property type="project" value="TreeGrafter"/>
</dbReference>
<dbReference type="PANTHER" id="PTHR30543">
    <property type="entry name" value="CHROMATE REDUCTASE"/>
    <property type="match status" value="1"/>
</dbReference>
<evidence type="ECO:0000256" key="1">
    <source>
        <dbReference type="ARBA" id="ARBA00009428"/>
    </source>
</evidence>
<reference evidence="8 9" key="1">
    <citation type="submission" date="2020-07" db="EMBL/GenBank/DDBJ databases">
        <authorList>
            <person name="Criscuolo A."/>
        </authorList>
    </citation>
    <scope>NUCLEOTIDE SEQUENCE [LARGE SCALE GENOMIC DNA]</scope>
    <source>
        <strain evidence="8">CIP111649</strain>
    </source>
</reference>
<name>A0A6V7RCU8_9STAP</name>